<dbReference type="PROSITE" id="PS51186">
    <property type="entry name" value="GNAT"/>
    <property type="match status" value="1"/>
</dbReference>
<dbReference type="Gene3D" id="3.40.630.30">
    <property type="match status" value="1"/>
</dbReference>
<proteinExistence type="inferred from homology"/>
<dbReference type="Pfam" id="PF00583">
    <property type="entry name" value="Acetyltransf_1"/>
    <property type="match status" value="1"/>
</dbReference>
<comment type="pathway">
    <text evidence="1 8">Amino-acid biosynthesis; L-arginine biosynthesis; N(2)-acetyl-L-ornithine from L-glutamate: step 1/4.</text>
</comment>
<keyword evidence="3 8" id="KW-0055">Arginine biosynthesis</keyword>
<dbReference type="NCBIfam" id="TIGR01890">
    <property type="entry name" value="N-Ac-Glu-synth"/>
    <property type="match status" value="1"/>
</dbReference>
<evidence type="ECO:0000256" key="5">
    <source>
        <dbReference type="ARBA" id="ARBA00022679"/>
    </source>
</evidence>
<dbReference type="InterPro" id="IPR001048">
    <property type="entry name" value="Asp/Glu/Uridylate_kinase"/>
</dbReference>
<dbReference type="SUPFAM" id="SSF53633">
    <property type="entry name" value="Carbamate kinase-like"/>
    <property type="match status" value="1"/>
</dbReference>
<comment type="miscellaneous">
    <text evidence="8">In bacteria which possess the bifunctional enzyme ornithine acetyltransferase/N-acetylglutamate synthase (ArgJ), ArgA fulfills an anaplerotic role.</text>
</comment>
<comment type="similarity">
    <text evidence="2 8">Belongs to the acetyltransferase family. ArgA subfamily.</text>
</comment>
<evidence type="ECO:0000313" key="10">
    <source>
        <dbReference type="EMBL" id="GGX46438.1"/>
    </source>
</evidence>
<evidence type="ECO:0000256" key="6">
    <source>
        <dbReference type="ARBA" id="ARBA00023315"/>
    </source>
</evidence>
<evidence type="ECO:0000259" key="9">
    <source>
        <dbReference type="PROSITE" id="PS51186"/>
    </source>
</evidence>
<dbReference type="CDD" id="cd04301">
    <property type="entry name" value="NAT_SF"/>
    <property type="match status" value="1"/>
</dbReference>
<dbReference type="InterPro" id="IPR016181">
    <property type="entry name" value="Acyl_CoA_acyltransferase"/>
</dbReference>
<accession>A0A918N8D2</accession>
<dbReference type="InterPro" id="IPR033719">
    <property type="entry name" value="NAGS_kin"/>
</dbReference>
<dbReference type="PANTHER" id="PTHR30602">
    <property type="entry name" value="AMINO-ACID ACETYLTRANSFERASE"/>
    <property type="match status" value="1"/>
</dbReference>
<dbReference type="EC" id="2.3.1.1" evidence="8"/>
<gene>
    <name evidence="8 10" type="primary">argA</name>
    <name evidence="10" type="ORF">GCM10007392_11900</name>
</gene>
<evidence type="ECO:0000256" key="1">
    <source>
        <dbReference type="ARBA" id="ARBA00004925"/>
    </source>
</evidence>
<dbReference type="PIRSF" id="PIRSF000423">
    <property type="entry name" value="ArgA"/>
    <property type="match status" value="1"/>
</dbReference>
<comment type="catalytic activity">
    <reaction evidence="7 8">
        <text>L-glutamate + acetyl-CoA = N-acetyl-L-glutamate + CoA + H(+)</text>
        <dbReference type="Rhea" id="RHEA:24292"/>
        <dbReference type="ChEBI" id="CHEBI:15378"/>
        <dbReference type="ChEBI" id="CHEBI:29985"/>
        <dbReference type="ChEBI" id="CHEBI:44337"/>
        <dbReference type="ChEBI" id="CHEBI:57287"/>
        <dbReference type="ChEBI" id="CHEBI:57288"/>
        <dbReference type="EC" id="2.3.1.1"/>
    </reaction>
</comment>
<dbReference type="GO" id="GO:0004042">
    <property type="term" value="F:L-glutamate N-acetyltransferase activity"/>
    <property type="evidence" value="ECO:0007669"/>
    <property type="project" value="UniProtKB-UniRule"/>
</dbReference>
<comment type="subcellular location">
    <subcellularLocation>
        <location evidence="8">Cytoplasm</location>
    </subcellularLocation>
</comment>
<dbReference type="PANTHER" id="PTHR30602:SF12">
    <property type="entry name" value="AMINO-ACID ACETYLTRANSFERASE NAGS1, CHLOROPLASTIC-RELATED"/>
    <property type="match status" value="1"/>
</dbReference>
<dbReference type="AlphaFoldDB" id="A0A918N8D2"/>
<organism evidence="10 11">
    <name type="scientific">Saccharospirillum salsuginis</name>
    <dbReference type="NCBI Taxonomy" id="418750"/>
    <lineage>
        <taxon>Bacteria</taxon>
        <taxon>Pseudomonadati</taxon>
        <taxon>Pseudomonadota</taxon>
        <taxon>Gammaproteobacteria</taxon>
        <taxon>Oceanospirillales</taxon>
        <taxon>Saccharospirillaceae</taxon>
        <taxon>Saccharospirillum</taxon>
    </lineage>
</organism>
<name>A0A918N8D2_9GAMM</name>
<dbReference type="InterPro" id="IPR036393">
    <property type="entry name" value="AceGlu_kinase-like_sf"/>
</dbReference>
<keyword evidence="8" id="KW-0963">Cytoplasm</keyword>
<evidence type="ECO:0000256" key="3">
    <source>
        <dbReference type="ARBA" id="ARBA00022571"/>
    </source>
</evidence>
<dbReference type="CDD" id="cd04237">
    <property type="entry name" value="AAK_NAGS-ABP"/>
    <property type="match status" value="1"/>
</dbReference>
<protein>
    <recommendedName>
        <fullName evidence="8">Amino-acid acetyltransferase</fullName>
        <ecNumber evidence="8">2.3.1.1</ecNumber>
    </recommendedName>
    <alternativeName>
        <fullName evidence="8">N-acetylglutamate synthase</fullName>
        <shortName evidence="8">AGS</shortName>
        <shortName evidence="8">NAGS</shortName>
    </alternativeName>
</protein>
<evidence type="ECO:0000256" key="2">
    <source>
        <dbReference type="ARBA" id="ARBA00009145"/>
    </source>
</evidence>
<keyword evidence="5 8" id="KW-0808">Transferase</keyword>
<reference evidence="10" key="1">
    <citation type="journal article" date="2014" name="Int. J. Syst. Evol. Microbiol.">
        <title>Complete genome sequence of Corynebacterium casei LMG S-19264T (=DSM 44701T), isolated from a smear-ripened cheese.</title>
        <authorList>
            <consortium name="US DOE Joint Genome Institute (JGI-PGF)"/>
            <person name="Walter F."/>
            <person name="Albersmeier A."/>
            <person name="Kalinowski J."/>
            <person name="Ruckert C."/>
        </authorList>
    </citation>
    <scope>NUCLEOTIDE SEQUENCE</scope>
    <source>
        <strain evidence="10">KCTC 22169</strain>
    </source>
</reference>
<dbReference type="EMBL" id="BMXR01000002">
    <property type="protein sequence ID" value="GGX46438.1"/>
    <property type="molecule type" value="Genomic_DNA"/>
</dbReference>
<sequence>MTDFVSIFRNSAPYIHAYRGKTAVVWLRGKVLSRSSVHALVSDLALLNSLGLKLIVLFDADDQVEDVRLNENAVIDPNTMDTILNRIGHWRSRLEAQFTQGLANSPMHGARVRVIGGNFVTARPEGVVDGIDLQAQGRVRRIDHLAIRQHLDDGNIVLLPPLGYSVTGEVFYLAPDHLIIETARRLDADKIVIVGDDPHPITGGQKELTAFELSHCLGQQPKDHPGMRELNTALAASEAGIPRCHVIDGHQDGALLGELFTRDGVGTLIARDRYDTFRVARTDDINGILALLGPLEDKGILVRRSREKLENEIDHFYVNERDGMIIGCAALYPIPETEPSVAELACVAVHPDYRQSGRGDALLRALEKRAREQAVRRLFVLTTQTAHWFAERGFEQAPVGELPPQRQDLYNFQRNSKVYFKTL</sequence>
<evidence type="ECO:0000313" key="11">
    <source>
        <dbReference type="Proteomes" id="UP000626148"/>
    </source>
</evidence>
<dbReference type="Proteomes" id="UP000626148">
    <property type="component" value="Unassembled WGS sequence"/>
</dbReference>
<dbReference type="InterPro" id="IPR000182">
    <property type="entry name" value="GNAT_dom"/>
</dbReference>
<dbReference type="GO" id="GO:0005737">
    <property type="term" value="C:cytoplasm"/>
    <property type="evidence" value="ECO:0007669"/>
    <property type="project" value="UniProtKB-SubCell"/>
</dbReference>
<dbReference type="GO" id="GO:0006526">
    <property type="term" value="P:L-arginine biosynthetic process"/>
    <property type="evidence" value="ECO:0007669"/>
    <property type="project" value="UniProtKB-UniRule"/>
</dbReference>
<dbReference type="RefSeq" id="WP_229805244.1">
    <property type="nucleotide sequence ID" value="NZ_BMXR01000002.1"/>
</dbReference>
<keyword evidence="6 8" id="KW-0012">Acyltransferase</keyword>
<keyword evidence="11" id="KW-1185">Reference proteome</keyword>
<evidence type="ECO:0000256" key="8">
    <source>
        <dbReference type="HAMAP-Rule" id="MF_01105"/>
    </source>
</evidence>
<dbReference type="InterPro" id="IPR010167">
    <property type="entry name" value="NH2A_AcTrfase"/>
</dbReference>
<reference evidence="10" key="2">
    <citation type="submission" date="2020-09" db="EMBL/GenBank/DDBJ databases">
        <authorList>
            <person name="Sun Q."/>
            <person name="Kim S."/>
        </authorList>
    </citation>
    <scope>NUCLEOTIDE SEQUENCE</scope>
    <source>
        <strain evidence="10">KCTC 22169</strain>
    </source>
</reference>
<dbReference type="Gene3D" id="3.40.1160.10">
    <property type="entry name" value="Acetylglutamate kinase-like"/>
    <property type="match status" value="1"/>
</dbReference>
<feature type="domain" description="N-acetyltransferase" evidence="9">
    <location>
        <begin position="275"/>
        <end position="416"/>
    </location>
</feature>
<dbReference type="HAMAP" id="MF_01105">
    <property type="entry name" value="N_acetyl_glu_synth"/>
    <property type="match status" value="1"/>
</dbReference>
<dbReference type="Pfam" id="PF00696">
    <property type="entry name" value="AA_kinase"/>
    <property type="match status" value="1"/>
</dbReference>
<keyword evidence="4 8" id="KW-0028">Amino-acid biosynthesis</keyword>
<dbReference type="SUPFAM" id="SSF55729">
    <property type="entry name" value="Acyl-CoA N-acyltransferases (Nat)"/>
    <property type="match status" value="1"/>
</dbReference>
<evidence type="ECO:0000256" key="7">
    <source>
        <dbReference type="ARBA" id="ARBA00048372"/>
    </source>
</evidence>
<comment type="caution">
    <text evidence="10">The sequence shown here is derived from an EMBL/GenBank/DDBJ whole genome shotgun (WGS) entry which is preliminary data.</text>
</comment>
<dbReference type="NCBIfam" id="NF003641">
    <property type="entry name" value="PRK05279.1"/>
    <property type="match status" value="1"/>
</dbReference>
<evidence type="ECO:0000256" key="4">
    <source>
        <dbReference type="ARBA" id="ARBA00022605"/>
    </source>
</evidence>